<comment type="similarity">
    <text evidence="1">Belongs to the GMC oxidoreductase family.</text>
</comment>
<dbReference type="RefSeq" id="WP_107583530.1">
    <property type="nucleotide sequence ID" value="NZ_PZJJ01000003.1"/>
</dbReference>
<feature type="domain" description="Glucose-methanol-choline oxidoreductase C-terminal" evidence="5">
    <location>
        <begin position="428"/>
        <end position="552"/>
    </location>
</feature>
<keyword evidence="7" id="KW-1185">Reference proteome</keyword>
<dbReference type="InterPro" id="IPR007867">
    <property type="entry name" value="GMC_OxRtase_C"/>
</dbReference>
<proteinExistence type="inferred from homology"/>
<dbReference type="PANTHER" id="PTHR46056:SF12">
    <property type="entry name" value="LONG-CHAIN-ALCOHOL OXIDASE"/>
    <property type="match status" value="1"/>
</dbReference>
<dbReference type="SUPFAM" id="SSF54373">
    <property type="entry name" value="FAD-linked reductases, C-terminal domain"/>
    <property type="match status" value="1"/>
</dbReference>
<keyword evidence="2" id="KW-0285">Flavoprotein</keyword>
<dbReference type="EMBL" id="PZJJ01000003">
    <property type="protein sequence ID" value="PTL39943.1"/>
    <property type="molecule type" value="Genomic_DNA"/>
</dbReference>
<accession>A0A2T4U967</accession>
<organism evidence="6 7">
    <name type="scientific">Alkalicoccus saliphilus</name>
    <dbReference type="NCBI Taxonomy" id="200989"/>
    <lineage>
        <taxon>Bacteria</taxon>
        <taxon>Bacillati</taxon>
        <taxon>Bacillota</taxon>
        <taxon>Bacilli</taxon>
        <taxon>Bacillales</taxon>
        <taxon>Bacillaceae</taxon>
        <taxon>Alkalicoccus</taxon>
    </lineage>
</organism>
<evidence type="ECO:0000256" key="3">
    <source>
        <dbReference type="ARBA" id="ARBA00022827"/>
    </source>
</evidence>
<gene>
    <name evidence="6" type="ORF">C6Y45_02885</name>
</gene>
<reference evidence="6 7" key="1">
    <citation type="submission" date="2018-03" db="EMBL/GenBank/DDBJ databases">
        <title>Alkalicoccus saliphilus sp. nov., isolated from a mineral pool.</title>
        <authorList>
            <person name="Zhao B."/>
        </authorList>
    </citation>
    <scope>NUCLEOTIDE SEQUENCE [LARGE SCALE GENOMIC DNA]</scope>
    <source>
        <strain evidence="6 7">6AG</strain>
    </source>
</reference>
<dbReference type="InterPro" id="IPR036188">
    <property type="entry name" value="FAD/NAD-bd_sf"/>
</dbReference>
<evidence type="ECO:0000313" key="7">
    <source>
        <dbReference type="Proteomes" id="UP000240509"/>
    </source>
</evidence>
<keyword evidence="4" id="KW-0560">Oxidoreductase</keyword>
<dbReference type="GO" id="GO:0016614">
    <property type="term" value="F:oxidoreductase activity, acting on CH-OH group of donors"/>
    <property type="evidence" value="ECO:0007669"/>
    <property type="project" value="InterPro"/>
</dbReference>
<dbReference type="SUPFAM" id="SSF51905">
    <property type="entry name" value="FAD/NAD(P)-binding domain"/>
    <property type="match status" value="1"/>
</dbReference>
<dbReference type="PANTHER" id="PTHR46056">
    <property type="entry name" value="LONG-CHAIN-ALCOHOL OXIDASE"/>
    <property type="match status" value="1"/>
</dbReference>
<protein>
    <submittedName>
        <fullName evidence="6">GMC family oxidoreductase</fullName>
    </submittedName>
</protein>
<dbReference type="Pfam" id="PF05199">
    <property type="entry name" value="GMC_oxred_C"/>
    <property type="match status" value="1"/>
</dbReference>
<sequence length="582" mass="65121">MPTELDRVDVVTVGVGWTAGIIAAELTKAGYTVKGLERGEEKTLEDYLHQKDELRYALRYEMMQDLSKETITFRNNSDMNALPMRRHGSFLLGTDLGGSGVHWNGQTYRFLPYDFEIRSQTEERYGEDKIPDYMTLQDWGITYDELEPYYDRFEKTCGIAGEENPLGGPRSDSYPLPPMAETKMIRMFKEAATNLGYHPFHMPSANLTENYENPDGQQLYECQYCAFCERFGCDYGAKADPIVTVLPTAQETGNFEIRTNSNVTRILTENGEATGVLFVDTKTGEEFIQPADVVAVTSYVLNNVRLLLTSEVGTPYDPETGEGVIGKNYCYQVMGSANGFFEDEKFNTFMGAGALGAAFDDYNGDNFDHSDLDFLHGGEIAITQTGRRPINSNPVPDGTASWGSEFKEQSLKYFNRSLNLRLQGSSLPSQNNYLDLDPTYTDRYGDPLLRMTYDFTDQDRNMAQYCGQVLGEMLEEMGADHVDVDNEIGNYDIVPYQTTHNTGGVIMGEDPETSAVNNYNQMWDYDNLFVTGASAFAHNSGYNPTGTVGALAYRCAEGIQEFLDNGGGQLVEAKKPSRKMRT</sequence>
<dbReference type="Gene3D" id="3.50.50.60">
    <property type="entry name" value="FAD/NAD(P)-binding domain"/>
    <property type="match status" value="2"/>
</dbReference>
<dbReference type="OrthoDB" id="9787779at2"/>
<dbReference type="AlphaFoldDB" id="A0A2T4U967"/>
<evidence type="ECO:0000256" key="1">
    <source>
        <dbReference type="ARBA" id="ARBA00010790"/>
    </source>
</evidence>
<name>A0A2T4U967_9BACI</name>
<evidence type="ECO:0000313" key="6">
    <source>
        <dbReference type="EMBL" id="PTL39943.1"/>
    </source>
</evidence>
<comment type="caution">
    <text evidence="6">The sequence shown here is derived from an EMBL/GenBank/DDBJ whole genome shotgun (WGS) entry which is preliminary data.</text>
</comment>
<evidence type="ECO:0000256" key="2">
    <source>
        <dbReference type="ARBA" id="ARBA00022630"/>
    </source>
</evidence>
<keyword evidence="3" id="KW-0274">FAD</keyword>
<evidence type="ECO:0000256" key="4">
    <source>
        <dbReference type="ARBA" id="ARBA00023002"/>
    </source>
</evidence>
<evidence type="ECO:0000259" key="5">
    <source>
        <dbReference type="Pfam" id="PF05199"/>
    </source>
</evidence>
<dbReference type="Proteomes" id="UP000240509">
    <property type="component" value="Unassembled WGS sequence"/>
</dbReference>